<evidence type="ECO:0000313" key="2">
    <source>
        <dbReference type="Proteomes" id="UP000325440"/>
    </source>
</evidence>
<accession>A0A5E4MG79</accession>
<keyword evidence="2" id="KW-1185">Reference proteome</keyword>
<gene>
    <name evidence="1" type="ORF">CINCED_3A015715</name>
</gene>
<dbReference type="AlphaFoldDB" id="A0A5E4MG79"/>
<dbReference type="PANTHER" id="PTHR31511:SF12">
    <property type="entry name" value="RHO TERMINATION FACTOR N-TERMINAL DOMAIN-CONTAINING PROTEIN"/>
    <property type="match status" value="1"/>
</dbReference>
<dbReference type="InterPro" id="IPR043502">
    <property type="entry name" value="DNA/RNA_pol_sf"/>
</dbReference>
<proteinExistence type="predicted"/>
<dbReference type="Proteomes" id="UP000325440">
    <property type="component" value="Unassembled WGS sequence"/>
</dbReference>
<dbReference type="GO" id="GO:0071897">
    <property type="term" value="P:DNA biosynthetic process"/>
    <property type="evidence" value="ECO:0007669"/>
    <property type="project" value="UniProtKB-ARBA"/>
</dbReference>
<dbReference type="PANTHER" id="PTHR31511">
    <property type="entry name" value="PROTEIN CBG23764"/>
    <property type="match status" value="1"/>
</dbReference>
<evidence type="ECO:0000313" key="1">
    <source>
        <dbReference type="EMBL" id="VVC31170.1"/>
    </source>
</evidence>
<dbReference type="SUPFAM" id="SSF56672">
    <property type="entry name" value="DNA/RNA polymerases"/>
    <property type="match status" value="1"/>
</dbReference>
<organism evidence="1 2">
    <name type="scientific">Cinara cedri</name>
    <dbReference type="NCBI Taxonomy" id="506608"/>
    <lineage>
        <taxon>Eukaryota</taxon>
        <taxon>Metazoa</taxon>
        <taxon>Ecdysozoa</taxon>
        <taxon>Arthropoda</taxon>
        <taxon>Hexapoda</taxon>
        <taxon>Insecta</taxon>
        <taxon>Pterygota</taxon>
        <taxon>Neoptera</taxon>
        <taxon>Paraneoptera</taxon>
        <taxon>Hemiptera</taxon>
        <taxon>Sternorrhyncha</taxon>
        <taxon>Aphidomorpha</taxon>
        <taxon>Aphidoidea</taxon>
        <taxon>Aphididae</taxon>
        <taxon>Lachninae</taxon>
        <taxon>Cinara</taxon>
    </lineage>
</organism>
<dbReference type="Gene3D" id="3.90.1600.10">
    <property type="entry name" value="Palm domain of DNA polymerase"/>
    <property type="match status" value="1"/>
</dbReference>
<dbReference type="EMBL" id="CABPRJ010000614">
    <property type="protein sequence ID" value="VVC31170.1"/>
    <property type="molecule type" value="Genomic_DNA"/>
</dbReference>
<dbReference type="OrthoDB" id="6614264at2759"/>
<sequence length="271" mass="31937">MESKRKRMKIELVPNEERVQKLINKTTFKHATYYRENLIAVSLENKIIKFDKPIYIGFAVLEISKTLMYDYHYNVMKKHYNDNISLMYTDTDSLIYKIMTDDFYNDLEKNSNLLERMDTANLPQDHPCYTADRKKIPGLFSDETDGLIITEFCALRAKAYAYNIYGGKKEKEIIKAKGIRSHVVKNHMTLEDHKKCLFGDLELEKKKENVSIRSFKHDLKTVKTMKLTYNSFDDKRVILYDKIQTLAHGHYRIEEDNDCDDDIESTEVLAK</sequence>
<protein>
    <submittedName>
        <fullName evidence="1">DNA polymerase, palm domain</fullName>
    </submittedName>
</protein>
<dbReference type="InterPro" id="IPR023211">
    <property type="entry name" value="DNA_pol_palm_dom_sf"/>
</dbReference>
<name>A0A5E4MG79_9HEMI</name>
<reference evidence="1 2" key="1">
    <citation type="submission" date="2019-08" db="EMBL/GenBank/DDBJ databases">
        <authorList>
            <person name="Alioto T."/>
            <person name="Alioto T."/>
            <person name="Gomez Garrido J."/>
        </authorList>
    </citation>
    <scope>NUCLEOTIDE SEQUENCE [LARGE SCALE GENOMIC DNA]</scope>
</reference>